<reference evidence="1" key="1">
    <citation type="submission" date="2023-04" db="EMBL/GenBank/DDBJ databases">
        <title>A chromosome-level genome assembly of the parasitoid wasp Eretmocerus hayati.</title>
        <authorList>
            <person name="Zhong Y."/>
            <person name="Liu S."/>
            <person name="Liu Y."/>
        </authorList>
    </citation>
    <scope>NUCLEOTIDE SEQUENCE</scope>
    <source>
        <strain evidence="1">ZJU_SS_LIU_2023</strain>
    </source>
</reference>
<sequence length="745" mass="82260">MVLRNAKITGRGANILWLLLMLMLILGSNYVYAGGETLNCTDTAWEKVPGMRPESAKLKQNLYTGVDSQGIVSTCFEKCRSLNCTAFIVDLEKSNCFVVELEGGDGFEPEPNVTFYHKICLRVPKPCLRRRNWQVERTLGAILLDPAAVFLPKPTTRAKCYETCMNQVKTCKAAQFRASQDLLVGDTLGQCALLSIERSTKPQTYRASTYRDEYLDYQCHNISKTDFCSYAEYRNSLMPYSDLKVEGLDAKQCEHRCDKSNDGFLCRAYGIEYSTSMAPTCYLHSEDTIGAGVSTLVHSSTGYFKEREPCIDMSVHCTNSTLTVELRTAEPFIGRLYANGFSDLCGVQGHGENLTRLVLPLPNTSNVDGALVACGMTPAYSIDQDNKTRSMIWSTIIVQFNPIIQRLGDQAVRVGCSLDGGEVPSPRNVTVQSGFTFIDSNAGLPPIVTTVMNSSSEVPVVTMDILDKNMKHANVTSLGQELVLKIQITPSDGPFDISAGHLVASTVNGDASLLLLDELGCPVTNVFPVLSKDPTDNRSLLANFSAFKFPDSQHVRFNVVVKFCLERCEPAECSNATSFGRKRRAVDEQSNMTTKVVELSNIRVPNNTAVDLLPLQAQIIVKDNKSSNQDIHPNPLRSRENPDTVLILGTDYMDGKFCMNSGLALFLLIFLLIIQLILIGSCVLAVRTYRRLAIRAEEDRADILARHLYGIHGGNFDISRRVRWADNGSSEPTSRSQSAGWTPVA</sequence>
<organism evidence="1 2">
    <name type="scientific">Eretmocerus hayati</name>
    <dbReference type="NCBI Taxonomy" id="131215"/>
    <lineage>
        <taxon>Eukaryota</taxon>
        <taxon>Metazoa</taxon>
        <taxon>Ecdysozoa</taxon>
        <taxon>Arthropoda</taxon>
        <taxon>Hexapoda</taxon>
        <taxon>Insecta</taxon>
        <taxon>Pterygota</taxon>
        <taxon>Neoptera</taxon>
        <taxon>Endopterygota</taxon>
        <taxon>Hymenoptera</taxon>
        <taxon>Apocrita</taxon>
        <taxon>Proctotrupomorpha</taxon>
        <taxon>Chalcidoidea</taxon>
        <taxon>Aphelinidae</taxon>
        <taxon>Aphelininae</taxon>
        <taxon>Eretmocerus</taxon>
    </lineage>
</organism>
<comment type="caution">
    <text evidence="1">The sequence shown here is derived from an EMBL/GenBank/DDBJ whole genome shotgun (WGS) entry which is preliminary data.</text>
</comment>
<proteinExistence type="predicted"/>
<gene>
    <name evidence="1" type="ORF">QAD02_017687</name>
</gene>
<evidence type="ECO:0000313" key="2">
    <source>
        <dbReference type="Proteomes" id="UP001239111"/>
    </source>
</evidence>
<protein>
    <submittedName>
        <fullName evidence="1">Uncharacterized protein</fullName>
    </submittedName>
</protein>
<name>A0ACC2PEA6_9HYME</name>
<dbReference type="EMBL" id="CM056741">
    <property type="protein sequence ID" value="KAJ8681895.1"/>
    <property type="molecule type" value="Genomic_DNA"/>
</dbReference>
<dbReference type="Proteomes" id="UP001239111">
    <property type="component" value="Chromosome 1"/>
</dbReference>
<evidence type="ECO:0000313" key="1">
    <source>
        <dbReference type="EMBL" id="KAJ8681895.1"/>
    </source>
</evidence>
<keyword evidence="2" id="KW-1185">Reference proteome</keyword>
<accession>A0ACC2PEA6</accession>